<gene>
    <name evidence="1" type="ORF">GCM10009069_10670</name>
</gene>
<sequence length="301" mass="32258">MSVIARKIAFASKPDSDRPNATDMAMSLLPSINSALCDWLSLEDAQIELTHADWAMPKADVIPGIIMTTRGSRRSRRIAVALTDPLVEMAAQDVLQLDSGLDAAALAVLRPFAEENMLSLGDSINDTRIMAHSGLAEHVWAVEQRDTVLADFTAYEVLSMEVAYLDGDGGDMRIVLIVTTELLASGQSEDTVASPLPKAPSLPPRLGPCHVEIQAVADRVRMSVADCSRLKIGQVIGLPGLRFDHLELNVKMGDGPVPLTDASLGADKGLKAVRLNRGLDPSFRVAPENLRTAPKAEPVPA</sequence>
<dbReference type="Proteomes" id="UP000634004">
    <property type="component" value="Unassembled WGS sequence"/>
</dbReference>
<reference evidence="1" key="1">
    <citation type="journal article" date="2014" name="Int. J. Syst. Evol. Microbiol.">
        <title>Complete genome sequence of Corynebacterium casei LMG S-19264T (=DSM 44701T), isolated from a smear-ripened cheese.</title>
        <authorList>
            <consortium name="US DOE Joint Genome Institute (JGI-PGF)"/>
            <person name="Walter F."/>
            <person name="Albersmeier A."/>
            <person name="Kalinowski J."/>
            <person name="Ruckert C."/>
        </authorList>
    </citation>
    <scope>NUCLEOTIDE SEQUENCE</scope>
    <source>
        <strain evidence="1">KCTC 32513</strain>
    </source>
</reference>
<dbReference type="RefSeq" id="WP_189496176.1">
    <property type="nucleotide sequence ID" value="NZ_BMZH01000003.1"/>
</dbReference>
<proteinExistence type="predicted"/>
<protein>
    <recommendedName>
        <fullName evidence="3">Flagellar motor switch protein FliN-like C-terminal domain-containing protein</fullName>
    </recommendedName>
</protein>
<organism evidence="1 2">
    <name type="scientific">Algimonas arctica</name>
    <dbReference type="NCBI Taxonomy" id="1479486"/>
    <lineage>
        <taxon>Bacteria</taxon>
        <taxon>Pseudomonadati</taxon>
        <taxon>Pseudomonadota</taxon>
        <taxon>Alphaproteobacteria</taxon>
        <taxon>Maricaulales</taxon>
        <taxon>Robiginitomaculaceae</taxon>
        <taxon>Algimonas</taxon>
    </lineage>
</organism>
<accession>A0A8J3CP74</accession>
<dbReference type="EMBL" id="BMZH01000003">
    <property type="protein sequence ID" value="GHA89439.1"/>
    <property type="molecule type" value="Genomic_DNA"/>
</dbReference>
<dbReference type="AlphaFoldDB" id="A0A8J3CP74"/>
<name>A0A8J3CP74_9PROT</name>
<keyword evidence="2" id="KW-1185">Reference proteome</keyword>
<evidence type="ECO:0000313" key="1">
    <source>
        <dbReference type="EMBL" id="GHA89439.1"/>
    </source>
</evidence>
<evidence type="ECO:0000313" key="2">
    <source>
        <dbReference type="Proteomes" id="UP000634004"/>
    </source>
</evidence>
<evidence type="ECO:0008006" key="3">
    <source>
        <dbReference type="Google" id="ProtNLM"/>
    </source>
</evidence>
<reference evidence="1" key="2">
    <citation type="submission" date="2020-09" db="EMBL/GenBank/DDBJ databases">
        <authorList>
            <person name="Sun Q."/>
            <person name="Kim S."/>
        </authorList>
    </citation>
    <scope>NUCLEOTIDE SEQUENCE</scope>
    <source>
        <strain evidence="1">KCTC 32513</strain>
    </source>
</reference>
<comment type="caution">
    <text evidence="1">The sequence shown here is derived from an EMBL/GenBank/DDBJ whole genome shotgun (WGS) entry which is preliminary data.</text>
</comment>